<comment type="subunit">
    <text evidence="3">Interacts with LRP2; LRP2 mediates APOM renal uptake and subsequent lysosomal degradation.</text>
</comment>
<dbReference type="InterPro" id="IPR022734">
    <property type="entry name" value="ApoM"/>
</dbReference>
<keyword evidence="7" id="KW-0732">Signal</keyword>
<dbReference type="GO" id="GO:0034384">
    <property type="term" value="P:high-density lipoprotein particle clearance"/>
    <property type="evidence" value="ECO:0007669"/>
    <property type="project" value="TreeGrafter"/>
</dbReference>
<accession>A0A3Q2DEQ8</accession>
<dbReference type="PANTHER" id="PTHR32028:SF1">
    <property type="entry name" value="APOLIPOPROTEIN M"/>
    <property type="match status" value="1"/>
</dbReference>
<reference evidence="12" key="2">
    <citation type="submission" date="2025-09" db="UniProtKB">
        <authorList>
            <consortium name="Ensembl"/>
        </authorList>
    </citation>
    <scope>IDENTIFICATION</scope>
</reference>
<keyword evidence="6" id="KW-0964">Secreted</keyword>
<keyword evidence="8" id="KW-0345">HDL</keyword>
<evidence type="ECO:0000256" key="6">
    <source>
        <dbReference type="ARBA" id="ARBA00022525"/>
    </source>
</evidence>
<reference evidence="12" key="1">
    <citation type="submission" date="2025-08" db="UniProtKB">
        <authorList>
            <consortium name="Ensembl"/>
        </authorList>
    </citation>
    <scope>IDENTIFICATION</scope>
</reference>
<evidence type="ECO:0000256" key="7">
    <source>
        <dbReference type="ARBA" id="ARBA00022729"/>
    </source>
</evidence>
<dbReference type="STRING" id="28743.ENSCVAP00000017099"/>
<dbReference type="GO" id="GO:0005543">
    <property type="term" value="F:phospholipid binding"/>
    <property type="evidence" value="ECO:0007669"/>
    <property type="project" value="TreeGrafter"/>
</dbReference>
<name>A0A3Q2DEQ8_CYPVA</name>
<keyword evidence="9" id="KW-0445">Lipid transport</keyword>
<dbReference type="Proteomes" id="UP000265020">
    <property type="component" value="Unassembled WGS sequence"/>
</dbReference>
<evidence type="ECO:0000256" key="4">
    <source>
        <dbReference type="ARBA" id="ARBA00019937"/>
    </source>
</evidence>
<evidence type="ECO:0000256" key="10">
    <source>
        <dbReference type="ARBA" id="ARBA00023157"/>
    </source>
</evidence>
<dbReference type="OMA" id="SGKWANC"/>
<evidence type="ECO:0000256" key="8">
    <source>
        <dbReference type="ARBA" id="ARBA00022850"/>
    </source>
</evidence>
<evidence type="ECO:0000256" key="5">
    <source>
        <dbReference type="ARBA" id="ARBA00022448"/>
    </source>
</evidence>
<dbReference type="GO" id="GO:0033344">
    <property type="term" value="P:cholesterol efflux"/>
    <property type="evidence" value="ECO:0007669"/>
    <property type="project" value="TreeGrafter"/>
</dbReference>
<dbReference type="SUPFAM" id="SSF50814">
    <property type="entry name" value="Lipocalins"/>
    <property type="match status" value="1"/>
</dbReference>
<dbReference type="GO" id="GO:0034380">
    <property type="term" value="P:high-density lipoprotein particle assembly"/>
    <property type="evidence" value="ECO:0007669"/>
    <property type="project" value="TreeGrafter"/>
</dbReference>
<proteinExistence type="inferred from homology"/>
<dbReference type="GO" id="GO:0034364">
    <property type="term" value="C:high-density lipoprotein particle"/>
    <property type="evidence" value="ECO:0007669"/>
    <property type="project" value="UniProtKB-KW"/>
</dbReference>
<comment type="similarity">
    <text evidence="2">Belongs to the calycin superfamily. Lipocalin family. Highly divergent.</text>
</comment>
<keyword evidence="10" id="KW-1015">Disulfide bond</keyword>
<keyword evidence="13" id="KW-1185">Reference proteome</keyword>
<dbReference type="GO" id="GO:0034362">
    <property type="term" value="C:low-density lipoprotein particle"/>
    <property type="evidence" value="ECO:0007669"/>
    <property type="project" value="TreeGrafter"/>
</dbReference>
<dbReference type="GO" id="GO:0005319">
    <property type="term" value="F:lipid transporter activity"/>
    <property type="evidence" value="ECO:0007669"/>
    <property type="project" value="TreeGrafter"/>
</dbReference>
<organism evidence="12 13">
    <name type="scientific">Cyprinodon variegatus</name>
    <name type="common">Sheepshead minnow</name>
    <dbReference type="NCBI Taxonomy" id="28743"/>
    <lineage>
        <taxon>Eukaryota</taxon>
        <taxon>Metazoa</taxon>
        <taxon>Chordata</taxon>
        <taxon>Craniata</taxon>
        <taxon>Vertebrata</taxon>
        <taxon>Euteleostomi</taxon>
        <taxon>Actinopterygii</taxon>
        <taxon>Neopterygii</taxon>
        <taxon>Teleostei</taxon>
        <taxon>Neoteleostei</taxon>
        <taxon>Acanthomorphata</taxon>
        <taxon>Ovalentaria</taxon>
        <taxon>Atherinomorphae</taxon>
        <taxon>Cyprinodontiformes</taxon>
        <taxon>Cyprinodontidae</taxon>
        <taxon>Cyprinodon</taxon>
    </lineage>
</organism>
<dbReference type="GO" id="GO:0034361">
    <property type="term" value="C:very-low-density lipoprotein particle"/>
    <property type="evidence" value="ECO:0007669"/>
    <property type="project" value="TreeGrafter"/>
</dbReference>
<dbReference type="Gene3D" id="2.40.128.20">
    <property type="match status" value="1"/>
</dbReference>
<keyword evidence="5" id="KW-0813">Transport</keyword>
<evidence type="ECO:0000256" key="2">
    <source>
        <dbReference type="ARBA" id="ARBA00007071"/>
    </source>
</evidence>
<evidence type="ECO:0000256" key="3">
    <source>
        <dbReference type="ARBA" id="ARBA00011559"/>
    </source>
</evidence>
<dbReference type="Pfam" id="PF11032">
    <property type="entry name" value="ApoM"/>
    <property type="match status" value="1"/>
</dbReference>
<protein>
    <recommendedName>
        <fullName evidence="4">Apolipoprotein M</fullName>
    </recommendedName>
</protein>
<evidence type="ECO:0000256" key="9">
    <source>
        <dbReference type="ARBA" id="ARBA00023055"/>
    </source>
</evidence>
<dbReference type="Ensembl" id="ENSCVAT00000025647.1">
    <property type="protein sequence ID" value="ENSCVAP00000017099.1"/>
    <property type="gene ID" value="ENSCVAG00000020128.1"/>
</dbReference>
<dbReference type="GO" id="GO:0034375">
    <property type="term" value="P:high-density lipoprotein particle remodeling"/>
    <property type="evidence" value="ECO:0007669"/>
    <property type="project" value="TreeGrafter"/>
</dbReference>
<evidence type="ECO:0000313" key="13">
    <source>
        <dbReference type="Proteomes" id="UP000265020"/>
    </source>
</evidence>
<dbReference type="AlphaFoldDB" id="A0A3Q2DEQ8"/>
<dbReference type="InterPro" id="IPR012674">
    <property type="entry name" value="Calycin"/>
</dbReference>
<comment type="subcellular location">
    <subcellularLocation>
        <location evidence="1">Secreted</location>
    </subcellularLocation>
</comment>
<evidence type="ECO:0000313" key="12">
    <source>
        <dbReference type="Ensembl" id="ENSCVAP00000017099.1"/>
    </source>
</evidence>
<evidence type="ECO:0000256" key="1">
    <source>
        <dbReference type="ARBA" id="ARBA00004613"/>
    </source>
</evidence>
<comment type="function">
    <text evidence="11">Probably involved in lipid transport. Can bind sphingosine-1-phosphate, myristic acid, palmitic acid and stearic acid, retinol, all-trans-retinoic acid and 9-cis-retinoic acid.</text>
</comment>
<dbReference type="GeneTree" id="ENSGT00940000169242"/>
<sequence length="227" mass="26176">MNYPHPLCLIYLLQRCIKSESVLRRPGNQNIALPSAAMLAEALSYFLHLSSLVYPIFAPCMHPEQLPVSSVDQHQYLGKWFFQAAVSQRQADISKFTMFDNMVFTIEATANSTLVFTGYMRMGEACIKQNWTYYIQPGRDDLLLEGRPQRRNLLWNGAWANCRDCIIFQEVEPRQTEADSVDSLNRFMLYVRQKDSASEVVTAFLRNSACHNLKQSVRLPHHKEYCA</sequence>
<evidence type="ECO:0000256" key="11">
    <source>
        <dbReference type="ARBA" id="ARBA00025553"/>
    </source>
</evidence>
<dbReference type="PANTHER" id="PTHR32028">
    <property type="entry name" value="APOLIPOPROTEIN M"/>
    <property type="match status" value="1"/>
</dbReference>